<dbReference type="SUPFAM" id="SSF46689">
    <property type="entry name" value="Homeodomain-like"/>
    <property type="match status" value="1"/>
</dbReference>
<sequence length="541" mass="58916">MILFTVEQLELIRRLRSTGISPAQVAEAFRQLEQVDNSLDVPPPQTSILSSLMTSLEAQQQTQQVENTSPMLLQALQAQPPVPVTISASPPQASTSPERLSVQTVPAASAASEPTTSRTLDPSVNVSEAAAVPSTTTAQPSLPRYENNAGGRPIRSLRTPMKEITTLDRPEELDEFMEQGEEACIADMKQFITQYSLRQTTVAMMTGVSQPYISKLLNGNHRELSLRCRKNIYCWYLNCRRHPHKLSVFFADPATRLETNGDGELVPQRRERYVFRPILIKILEGFFAQSPFPDLNKRVEIATTCNQVLQIEKRGVGLMPKEVVSPQVVANWFANKRKELRRRSQEASEAAAAVATVASQAATAANAANEEATSSGVGSTPSPIMEESEPMDQQETETRPLDVVALAARLGITFPQLPTSSAETTTASDTPFSQALPIATLASQILAASHNLACYSNDSQSPLALGSLTNQILPGANSATAPPVSIMDSLISPGLQLLNGQLPVINELCSSEQQLESNDHSLIPMTYDQLRPTLLKTETME</sequence>
<dbReference type="InterPro" id="IPR001356">
    <property type="entry name" value="HD"/>
</dbReference>
<evidence type="ECO:0000256" key="2">
    <source>
        <dbReference type="ARBA" id="ARBA00023015"/>
    </source>
</evidence>
<evidence type="ECO:0000313" key="14">
    <source>
        <dbReference type="Proteomes" id="UP001176961"/>
    </source>
</evidence>
<dbReference type="InterPro" id="IPR044866">
    <property type="entry name" value="HNF_P1"/>
</dbReference>
<dbReference type="GO" id="GO:0045893">
    <property type="term" value="P:positive regulation of DNA-templated transcription"/>
    <property type="evidence" value="ECO:0007669"/>
    <property type="project" value="InterPro"/>
</dbReference>
<evidence type="ECO:0000259" key="12">
    <source>
        <dbReference type="PROSITE" id="PS51937"/>
    </source>
</evidence>
<dbReference type="InterPro" id="IPR040363">
    <property type="entry name" value="HMBOX1"/>
</dbReference>
<evidence type="ECO:0000256" key="3">
    <source>
        <dbReference type="ARBA" id="ARBA00023125"/>
    </source>
</evidence>
<dbReference type="InterPro" id="IPR009057">
    <property type="entry name" value="Homeodomain-like_sf"/>
</dbReference>
<dbReference type="GO" id="GO:0003691">
    <property type="term" value="F:double-stranded telomeric DNA binding"/>
    <property type="evidence" value="ECO:0007669"/>
    <property type="project" value="InterPro"/>
</dbReference>
<evidence type="ECO:0000256" key="7">
    <source>
        <dbReference type="PROSITE-ProRule" id="PRU00108"/>
    </source>
</evidence>
<evidence type="ECO:0000256" key="9">
    <source>
        <dbReference type="SAM" id="MobiDB-lite"/>
    </source>
</evidence>
<dbReference type="Gene3D" id="1.10.10.60">
    <property type="entry name" value="Homeodomain-like"/>
    <property type="match status" value="1"/>
</dbReference>
<feature type="domain" description="POU-specific atypical" evidence="11">
    <location>
        <begin position="156"/>
        <end position="252"/>
    </location>
</feature>
<dbReference type="Pfam" id="PF00046">
    <property type="entry name" value="Homeodomain"/>
    <property type="match status" value="1"/>
</dbReference>
<feature type="DNA-binding region" description="Homeobox" evidence="7">
    <location>
        <begin position="268"/>
        <end position="344"/>
    </location>
</feature>
<gene>
    <name evidence="13" type="ORF">CYNAS_LOCUS7316</name>
</gene>
<dbReference type="PROSITE" id="PS51937">
    <property type="entry name" value="HNF_P1"/>
    <property type="match status" value="1"/>
</dbReference>
<feature type="domain" description="HNF-p1" evidence="12">
    <location>
        <begin position="1"/>
        <end position="31"/>
    </location>
</feature>
<proteinExistence type="predicted"/>
<keyword evidence="3 7" id="KW-0238">DNA-binding</keyword>
<feature type="compositionally biased region" description="Low complexity" evidence="9">
    <location>
        <begin position="365"/>
        <end position="375"/>
    </location>
</feature>
<evidence type="ECO:0000256" key="5">
    <source>
        <dbReference type="ARBA" id="ARBA00023163"/>
    </source>
</evidence>
<feature type="region of interest" description="Disordered" evidence="9">
    <location>
        <begin position="86"/>
        <end position="155"/>
    </location>
</feature>
<feature type="region of interest" description="Disordered" evidence="9">
    <location>
        <begin position="365"/>
        <end position="397"/>
    </location>
</feature>
<dbReference type="PANTHER" id="PTHR14618:SF0">
    <property type="entry name" value="HOMEOBOX-CONTAINING PROTEIN 1"/>
    <property type="match status" value="1"/>
</dbReference>
<feature type="compositionally biased region" description="Acidic residues" evidence="9">
    <location>
        <begin position="386"/>
        <end position="395"/>
    </location>
</feature>
<evidence type="ECO:0000256" key="8">
    <source>
        <dbReference type="RuleBase" id="RU000682"/>
    </source>
</evidence>
<dbReference type="GO" id="GO:0005634">
    <property type="term" value="C:nucleus"/>
    <property type="evidence" value="ECO:0007669"/>
    <property type="project" value="UniProtKB-SubCell"/>
</dbReference>
<dbReference type="EMBL" id="CATQJL010000112">
    <property type="protein sequence ID" value="CAJ0595333.1"/>
    <property type="molecule type" value="Genomic_DNA"/>
</dbReference>
<feature type="compositionally biased region" description="Polar residues" evidence="9">
    <location>
        <begin position="113"/>
        <end position="126"/>
    </location>
</feature>
<dbReference type="SMART" id="SM00389">
    <property type="entry name" value="HOX"/>
    <property type="match status" value="1"/>
</dbReference>
<dbReference type="Pfam" id="PF04814">
    <property type="entry name" value="HNF-1_N"/>
    <property type="match status" value="1"/>
</dbReference>
<keyword evidence="6 7" id="KW-0539">Nucleus</keyword>
<dbReference type="PROSITE" id="PS50071">
    <property type="entry name" value="HOMEOBOX_2"/>
    <property type="match status" value="1"/>
</dbReference>
<evidence type="ECO:0000256" key="4">
    <source>
        <dbReference type="ARBA" id="ARBA00023155"/>
    </source>
</evidence>
<evidence type="ECO:0000259" key="11">
    <source>
        <dbReference type="PROSITE" id="PS51936"/>
    </source>
</evidence>
<dbReference type="SUPFAM" id="SSF47413">
    <property type="entry name" value="lambda repressor-like DNA-binding domains"/>
    <property type="match status" value="1"/>
</dbReference>
<organism evidence="13 14">
    <name type="scientific">Cylicocyclus nassatus</name>
    <name type="common">Nematode worm</name>
    <dbReference type="NCBI Taxonomy" id="53992"/>
    <lineage>
        <taxon>Eukaryota</taxon>
        <taxon>Metazoa</taxon>
        <taxon>Ecdysozoa</taxon>
        <taxon>Nematoda</taxon>
        <taxon>Chromadorea</taxon>
        <taxon>Rhabditida</taxon>
        <taxon>Rhabditina</taxon>
        <taxon>Rhabditomorpha</taxon>
        <taxon>Strongyloidea</taxon>
        <taxon>Strongylidae</taxon>
        <taxon>Cylicocyclus</taxon>
    </lineage>
</organism>
<keyword evidence="5" id="KW-0804">Transcription</keyword>
<feature type="compositionally biased region" description="Polar residues" evidence="9">
    <location>
        <begin position="86"/>
        <end position="106"/>
    </location>
</feature>
<dbReference type="AlphaFoldDB" id="A0AA36GNJ7"/>
<dbReference type="FunFam" id="1.10.10.60:FF:000550">
    <property type="entry name" value="Homeobox domaincontaining protein"/>
    <property type="match status" value="1"/>
</dbReference>
<reference evidence="13" key="1">
    <citation type="submission" date="2023-07" db="EMBL/GenBank/DDBJ databases">
        <authorList>
            <consortium name="CYATHOMIX"/>
        </authorList>
    </citation>
    <scope>NUCLEOTIDE SEQUENCE</scope>
    <source>
        <strain evidence="13">N/A</strain>
    </source>
</reference>
<keyword evidence="2" id="KW-0805">Transcription regulation</keyword>
<dbReference type="InterPro" id="IPR006899">
    <property type="entry name" value="HNF-1_N"/>
</dbReference>
<evidence type="ECO:0000313" key="13">
    <source>
        <dbReference type="EMBL" id="CAJ0595333.1"/>
    </source>
</evidence>
<feature type="domain" description="Homeobox" evidence="10">
    <location>
        <begin position="266"/>
        <end position="343"/>
    </location>
</feature>
<protein>
    <recommendedName>
        <fullName evidence="15">Homeobox domain-containing protein</fullName>
    </recommendedName>
</protein>
<comment type="caution">
    <text evidence="13">The sequence shown here is derived from an EMBL/GenBank/DDBJ whole genome shotgun (WGS) entry which is preliminary data.</text>
</comment>
<accession>A0AA36GNJ7</accession>
<name>A0AA36GNJ7_CYLNA</name>
<dbReference type="CDD" id="cd00086">
    <property type="entry name" value="homeodomain"/>
    <property type="match status" value="1"/>
</dbReference>
<keyword evidence="4 7" id="KW-0371">Homeobox</keyword>
<evidence type="ECO:0008006" key="15">
    <source>
        <dbReference type="Google" id="ProtNLM"/>
    </source>
</evidence>
<dbReference type="Proteomes" id="UP001176961">
    <property type="component" value="Unassembled WGS sequence"/>
</dbReference>
<dbReference type="PANTHER" id="PTHR14618">
    <property type="entry name" value="HOMEODOX-CONTAINING PROTEIN 1 HMBOX1"/>
    <property type="match status" value="1"/>
</dbReference>
<evidence type="ECO:0000256" key="1">
    <source>
        <dbReference type="ARBA" id="ARBA00004123"/>
    </source>
</evidence>
<comment type="subcellular location">
    <subcellularLocation>
        <location evidence="1 7 8">Nucleus</location>
    </subcellularLocation>
</comment>
<evidence type="ECO:0000259" key="10">
    <source>
        <dbReference type="PROSITE" id="PS50071"/>
    </source>
</evidence>
<dbReference type="PROSITE" id="PS51936">
    <property type="entry name" value="POU_4"/>
    <property type="match status" value="1"/>
</dbReference>
<dbReference type="InterPro" id="IPR044869">
    <property type="entry name" value="HNF-1_POU"/>
</dbReference>
<dbReference type="InterPro" id="IPR010982">
    <property type="entry name" value="Lambda_DNA-bd_dom_sf"/>
</dbReference>
<evidence type="ECO:0000256" key="6">
    <source>
        <dbReference type="ARBA" id="ARBA00023242"/>
    </source>
</evidence>
<keyword evidence="14" id="KW-1185">Reference proteome</keyword>
<dbReference type="Gene3D" id="1.10.260.40">
    <property type="entry name" value="lambda repressor-like DNA-binding domains"/>
    <property type="match status" value="1"/>
</dbReference>